<dbReference type="EMBL" id="JARMDB010000009">
    <property type="protein sequence ID" value="MED1567014.1"/>
    <property type="molecule type" value="Genomic_DNA"/>
</dbReference>
<evidence type="ECO:0000256" key="5">
    <source>
        <dbReference type="ARBA" id="ARBA00022692"/>
    </source>
</evidence>
<evidence type="ECO:0000256" key="2">
    <source>
        <dbReference type="ARBA" id="ARBA00005551"/>
    </source>
</evidence>
<keyword evidence="9 11" id="KW-0472">Membrane</keyword>
<feature type="transmembrane region" description="Helical" evidence="11">
    <location>
        <begin position="115"/>
        <end position="134"/>
    </location>
</feature>
<keyword evidence="7" id="KW-0915">Sodium</keyword>
<feature type="transmembrane region" description="Helical" evidence="11">
    <location>
        <begin position="289"/>
        <end position="311"/>
    </location>
</feature>
<evidence type="ECO:0000256" key="7">
    <source>
        <dbReference type="ARBA" id="ARBA00023053"/>
    </source>
</evidence>
<dbReference type="Proteomes" id="UP001309448">
    <property type="component" value="Unassembled WGS sequence"/>
</dbReference>
<evidence type="ECO:0000256" key="8">
    <source>
        <dbReference type="ARBA" id="ARBA00023065"/>
    </source>
</evidence>
<feature type="transmembrane region" description="Helical" evidence="11">
    <location>
        <begin position="235"/>
        <end position="253"/>
    </location>
</feature>
<dbReference type="Gene3D" id="1.20.1530.20">
    <property type="match status" value="1"/>
</dbReference>
<dbReference type="NCBIfam" id="TIGR00932">
    <property type="entry name" value="2a37"/>
    <property type="match status" value="1"/>
</dbReference>
<keyword evidence="14" id="KW-1185">Reference proteome</keyword>
<accession>A0ABU6MYU0</accession>
<comment type="subcellular location">
    <subcellularLocation>
        <location evidence="1">Membrane</location>
        <topology evidence="1">Multi-pass membrane protein</topology>
    </subcellularLocation>
</comment>
<dbReference type="PANTHER" id="PTHR43562">
    <property type="entry name" value="NAPA-TYPE SODIUM/HYDROGEN ANTIPORTER"/>
    <property type="match status" value="1"/>
</dbReference>
<feature type="transmembrane region" description="Helical" evidence="11">
    <location>
        <begin position="323"/>
        <end position="341"/>
    </location>
</feature>
<comment type="similarity">
    <text evidence="2">Belongs to the monovalent cation:proton antiporter 2 (CPA2) transporter (TC 2.A.37) family.</text>
</comment>
<dbReference type="PANTHER" id="PTHR43562:SF3">
    <property type="entry name" value="SODIUM ION_PROTON EXCHANGER (EUROFUNG)"/>
    <property type="match status" value="1"/>
</dbReference>
<dbReference type="InterPro" id="IPR006153">
    <property type="entry name" value="Cation/H_exchanger_TM"/>
</dbReference>
<sequence>MEFEFFFQIALILLSTKLAGDLSVRLGQPSVLGKLIVGIVIGPAVLGWIDNSELLTQLSNVGVILLMFMAGLETDLKELNENRNSSLAVAVGGIVLPFVGGYVAGLVMGMEQGNAVFLGLLLCATSVSISVQTLRDLGKMKTRESTTMLGAAVFDDILVVILLAFAMSFLGTDDVNLTMIILKKVVFFASVILIGWKGVPAIMRWLSPLRVSESIVSAALIICFSFAYFGELLGIAGIIGAFAAGIAISQTNYKHEVEKKVEPIAYAMFVPVFFVSIGMNITFDGIGDQIWFILALTVIAVFTKLIGCGFGARMTGFDAKSSAIIGAGMVSRGEVALIIAQTGLASGLLAQDYFTSIVIVVILTTMITPPMLKYTFGAKDKAMKASK</sequence>
<keyword evidence="10" id="KW-0739">Sodium transport</keyword>
<protein>
    <submittedName>
        <fullName evidence="13">Cation:proton antiporter</fullName>
    </submittedName>
</protein>
<feature type="transmembrane region" description="Helical" evidence="11">
    <location>
        <begin position="353"/>
        <end position="372"/>
    </location>
</feature>
<evidence type="ECO:0000259" key="12">
    <source>
        <dbReference type="Pfam" id="PF00999"/>
    </source>
</evidence>
<evidence type="ECO:0000256" key="4">
    <source>
        <dbReference type="ARBA" id="ARBA00022449"/>
    </source>
</evidence>
<feature type="transmembrane region" description="Helical" evidence="11">
    <location>
        <begin position="177"/>
        <end position="199"/>
    </location>
</feature>
<feature type="transmembrane region" description="Helical" evidence="11">
    <location>
        <begin position="146"/>
        <end position="171"/>
    </location>
</feature>
<dbReference type="Pfam" id="PF00999">
    <property type="entry name" value="Na_H_Exchanger"/>
    <property type="match status" value="1"/>
</dbReference>
<keyword evidence="4" id="KW-0050">Antiport</keyword>
<keyword evidence="3" id="KW-0813">Transport</keyword>
<evidence type="ECO:0000256" key="3">
    <source>
        <dbReference type="ARBA" id="ARBA00022448"/>
    </source>
</evidence>
<keyword evidence="8" id="KW-0406">Ion transport</keyword>
<dbReference type="RefSeq" id="WP_327919992.1">
    <property type="nucleotide sequence ID" value="NZ_JARMDB010000009.1"/>
</dbReference>
<proteinExistence type="inferred from homology"/>
<organism evidence="13 14">
    <name type="scientific">Bacillus paramycoides</name>
    <dbReference type="NCBI Taxonomy" id="2026194"/>
    <lineage>
        <taxon>Bacteria</taxon>
        <taxon>Bacillati</taxon>
        <taxon>Bacillota</taxon>
        <taxon>Bacilli</taxon>
        <taxon>Bacillales</taxon>
        <taxon>Bacillaceae</taxon>
        <taxon>Bacillus</taxon>
        <taxon>Bacillus cereus group</taxon>
    </lineage>
</organism>
<gene>
    <name evidence="13" type="ORF">P4U88_13790</name>
</gene>
<evidence type="ECO:0000313" key="13">
    <source>
        <dbReference type="EMBL" id="MED1567014.1"/>
    </source>
</evidence>
<feature type="domain" description="Cation/H+ exchanger transmembrane" evidence="12">
    <location>
        <begin position="14"/>
        <end position="372"/>
    </location>
</feature>
<evidence type="ECO:0000313" key="14">
    <source>
        <dbReference type="Proteomes" id="UP001309448"/>
    </source>
</evidence>
<feature type="transmembrane region" description="Helical" evidence="11">
    <location>
        <begin position="265"/>
        <end position="283"/>
    </location>
</feature>
<evidence type="ECO:0000256" key="11">
    <source>
        <dbReference type="SAM" id="Phobius"/>
    </source>
</evidence>
<evidence type="ECO:0000256" key="9">
    <source>
        <dbReference type="ARBA" id="ARBA00023136"/>
    </source>
</evidence>
<keyword evidence="5 11" id="KW-0812">Transmembrane</keyword>
<feature type="transmembrane region" description="Helical" evidence="11">
    <location>
        <begin position="31"/>
        <end position="49"/>
    </location>
</feature>
<evidence type="ECO:0000256" key="10">
    <source>
        <dbReference type="ARBA" id="ARBA00023201"/>
    </source>
</evidence>
<evidence type="ECO:0000256" key="6">
    <source>
        <dbReference type="ARBA" id="ARBA00022989"/>
    </source>
</evidence>
<comment type="caution">
    <text evidence="13">The sequence shown here is derived from an EMBL/GenBank/DDBJ whole genome shotgun (WGS) entry which is preliminary data.</text>
</comment>
<name>A0ABU6MYU0_9BACI</name>
<reference evidence="13 14" key="1">
    <citation type="submission" date="2023-03" db="EMBL/GenBank/DDBJ databases">
        <title>Bacillus Genome Sequencing.</title>
        <authorList>
            <person name="Dunlap C."/>
        </authorList>
    </citation>
    <scope>NUCLEOTIDE SEQUENCE [LARGE SCALE GENOMIC DNA]</scope>
    <source>
        <strain evidence="13 14">B-615</strain>
    </source>
</reference>
<dbReference type="InterPro" id="IPR004771">
    <property type="entry name" value="K/H_exchanger"/>
</dbReference>
<dbReference type="InterPro" id="IPR038770">
    <property type="entry name" value="Na+/solute_symporter_sf"/>
</dbReference>
<keyword evidence="6 11" id="KW-1133">Transmembrane helix</keyword>
<feature type="transmembrane region" description="Helical" evidence="11">
    <location>
        <begin position="55"/>
        <end position="74"/>
    </location>
</feature>
<feature type="transmembrane region" description="Helical" evidence="11">
    <location>
        <begin position="86"/>
        <end position="109"/>
    </location>
</feature>
<evidence type="ECO:0000256" key="1">
    <source>
        <dbReference type="ARBA" id="ARBA00004141"/>
    </source>
</evidence>